<dbReference type="InterPro" id="IPR009078">
    <property type="entry name" value="Ferritin-like_SF"/>
</dbReference>
<dbReference type="Proteomes" id="UP000596309">
    <property type="component" value="Segment"/>
</dbReference>
<dbReference type="CDD" id="cd01049">
    <property type="entry name" value="RNRR2"/>
    <property type="match status" value="1"/>
</dbReference>
<name>A0A140G0K2_ISKNV</name>
<keyword evidence="6" id="KW-0408">Iron</keyword>
<dbReference type="UniPathway" id="UPA00326"/>
<evidence type="ECO:0000256" key="7">
    <source>
        <dbReference type="ARBA" id="ARBA00023116"/>
    </source>
</evidence>
<dbReference type="InterPro" id="IPR033909">
    <property type="entry name" value="RNR_small"/>
</dbReference>
<dbReference type="EC" id="1.17.4.1" evidence="3"/>
<gene>
    <name evidence="11" type="ORF">IJGMMPBP_00025</name>
    <name evidence="12" type="ORF">NIDBEMMG_00120</name>
</gene>
<evidence type="ECO:0000256" key="9">
    <source>
        <dbReference type="ARBA" id="ARBA00030749"/>
    </source>
</evidence>
<organism evidence="10 13">
    <name type="scientific">Infectious spleen and kidney necrosis virus</name>
    <name type="common">ISKNV</name>
    <dbReference type="NCBI Taxonomy" id="180170"/>
    <lineage>
        <taxon>Viruses</taxon>
        <taxon>Varidnaviria</taxon>
        <taxon>Bamfordvirae</taxon>
        <taxon>Nucleocytoviricota</taxon>
        <taxon>Megaviricetes</taxon>
        <taxon>Pimascovirales</taxon>
        <taxon>Pimascovirales incertae sedis</taxon>
        <taxon>Iridoviridae</taxon>
        <taxon>Alphairidovirinae</taxon>
        <taxon>Megalocytivirus</taxon>
        <taxon>Megalocytivirus pagrus1</taxon>
    </lineage>
</organism>
<reference evidence="14 15" key="3">
    <citation type="submission" date="2020-03" db="EMBL/GenBank/DDBJ databases">
        <authorList>
            <person name="Kayansamruaj P."/>
        </authorList>
    </citation>
    <scope>NUCLEOTIDE SEQUENCE [LARGE SCALE GENOMIC DNA]</scope>
    <source>
        <strain evidence="11">KU1</strain>
        <strain evidence="12">KU2</strain>
    </source>
</reference>
<evidence type="ECO:0000256" key="4">
    <source>
        <dbReference type="ARBA" id="ARBA00014347"/>
    </source>
</evidence>
<evidence type="ECO:0000313" key="11">
    <source>
        <dbReference type="EMBL" id="QQZ00478.1"/>
    </source>
</evidence>
<sequence>MTFFGWFIIKMDKYVLRPSDPHLWAMYKKAVASFWTVEEVDLSTDVRHWTEKLTEAERRFMSHILAFFAMADGIVGDNLVCNFAKELDYIPEARAFYGFQVAMENIHAEMYTQLIITLVAKENQAALFSAAEDMPCVKAKAQWAAQWLNATHKSIATRLLAFAAVEGVMFSGSFAAIFWLKKRSLMPGLAFSNELISRDEGLHCDFACMLFRQMANKPCQDDAHQIISDAVDIETAFFQEALKTPLLGMNSDSMRLYIQFVADRLLDALGYAKMYNVANPFDFMDNISIEGKTNFFERRVSEYQRMGVFTPSSMEFTMTEDF</sequence>
<dbReference type="Pfam" id="PF00268">
    <property type="entry name" value="Ribonuc_red_sm"/>
    <property type="match status" value="1"/>
</dbReference>
<protein>
    <recommendedName>
        <fullName evidence="4">Ribonucleoside-diphosphate reductase small chain</fullName>
        <ecNumber evidence="3">1.17.4.1</ecNumber>
    </recommendedName>
    <alternativeName>
        <fullName evidence="9">Ribonucleotide reductase small subunit</fullName>
    </alternativeName>
</protein>
<keyword evidence="5" id="KW-0560">Oxidoreductase</keyword>
<dbReference type="PANTHER" id="PTHR23409:SF18">
    <property type="entry name" value="RIBONUCLEOSIDE-DIPHOSPHATE REDUCTASE SUBUNIT M2"/>
    <property type="match status" value="1"/>
</dbReference>
<evidence type="ECO:0000313" key="14">
    <source>
        <dbReference type="Proteomes" id="UP000596309"/>
    </source>
</evidence>
<reference evidence="13" key="2">
    <citation type="submission" date="2015-09" db="EMBL/GenBank/DDBJ databases">
        <authorList>
            <person name="Wen C.-M."/>
            <person name="Hong J.-R."/>
        </authorList>
    </citation>
    <scope>NUCLEOTIDE SEQUENCE [LARGE SCALE GENOMIC DNA]</scope>
</reference>
<dbReference type="EMBL" id="MT128667">
    <property type="protein sequence ID" value="QQZ00695.1"/>
    <property type="molecule type" value="Genomic_DNA"/>
</dbReference>
<evidence type="ECO:0000256" key="6">
    <source>
        <dbReference type="ARBA" id="ARBA00023004"/>
    </source>
</evidence>
<evidence type="ECO:0000313" key="15">
    <source>
        <dbReference type="Proteomes" id="UP000596428"/>
    </source>
</evidence>
<organismHost>
    <name type="scientific">Synchiropus splendidus</name>
    <name type="common">Mandarinfish</name>
    <name type="synonym">Callionymus splendidus</name>
    <dbReference type="NCBI Taxonomy" id="270530"/>
</organismHost>
<comment type="cofactor">
    <cofactor evidence="1">
        <name>Fe cation</name>
        <dbReference type="ChEBI" id="CHEBI:24875"/>
    </cofactor>
</comment>
<accession>A0A140G0K2</accession>
<dbReference type="GO" id="GO:0009263">
    <property type="term" value="P:deoxyribonucleotide biosynthetic process"/>
    <property type="evidence" value="ECO:0007669"/>
    <property type="project" value="UniProtKB-KW"/>
</dbReference>
<organismHost>
    <name type="scientific">Siniperca chuatsi</name>
    <name type="common">Mandarin fish</name>
    <dbReference type="NCBI Taxonomy" id="119488"/>
</organismHost>
<reference evidence="10" key="1">
    <citation type="submission" date="2015-09" db="EMBL/GenBank/DDBJ databases">
        <authorList>
            <person name="Jackson K.R."/>
            <person name="Lunt B.L."/>
            <person name="Fisher J.N.B."/>
            <person name="Gardner A.V."/>
            <person name="Bailey M.E."/>
            <person name="Deus L.M."/>
            <person name="Earl A.S."/>
            <person name="Gibby P.D."/>
            <person name="Hartmann K.A."/>
            <person name="Liu J.E."/>
            <person name="Manci A.M."/>
            <person name="Nielsen D.A."/>
            <person name="Solomon M.B."/>
            <person name="Breakwell D.P."/>
            <person name="Burnett S.H."/>
            <person name="Grose J.H."/>
        </authorList>
    </citation>
    <scope>NUCLEOTIDE SEQUENCE [LARGE SCALE GENOMIC DNA]</scope>
    <source>
        <strain evidence="10">RSIV-Ku</strain>
    </source>
</reference>
<dbReference type="EMBL" id="KT781098">
    <property type="protein sequence ID" value="AMM04435.1"/>
    <property type="molecule type" value="Genomic_DNA"/>
</dbReference>
<evidence type="ECO:0000256" key="2">
    <source>
        <dbReference type="ARBA" id="ARBA00009303"/>
    </source>
</evidence>
<evidence type="ECO:0000313" key="13">
    <source>
        <dbReference type="Proteomes" id="UP000152407"/>
    </source>
</evidence>
<evidence type="ECO:0000256" key="3">
    <source>
        <dbReference type="ARBA" id="ARBA00012274"/>
    </source>
</evidence>
<keyword evidence="7" id="KW-0215">Deoxyribonucleotide synthesis</keyword>
<comment type="similarity">
    <text evidence="2">Belongs to the ribonucleoside diphosphate reductase small chain family.</text>
</comment>
<evidence type="ECO:0000256" key="8">
    <source>
        <dbReference type="ARBA" id="ARBA00025523"/>
    </source>
</evidence>
<dbReference type="Proteomes" id="UP000596428">
    <property type="component" value="Segment"/>
</dbReference>
<dbReference type="SUPFAM" id="SSF47240">
    <property type="entry name" value="Ferritin-like"/>
    <property type="match status" value="1"/>
</dbReference>
<dbReference type="EMBL" id="MT128666">
    <property type="protein sequence ID" value="QQZ00478.1"/>
    <property type="molecule type" value="Genomic_DNA"/>
</dbReference>
<proteinExistence type="inferred from homology"/>
<evidence type="ECO:0000313" key="12">
    <source>
        <dbReference type="EMBL" id="QQZ00695.1"/>
    </source>
</evidence>
<dbReference type="InterPro" id="IPR012348">
    <property type="entry name" value="RNR-like"/>
</dbReference>
<dbReference type="InterPro" id="IPR030475">
    <property type="entry name" value="RNR_small_AS"/>
</dbReference>
<dbReference type="GO" id="GO:0004748">
    <property type="term" value="F:ribonucleoside-diphosphate reductase activity, thioredoxin disulfide as acceptor"/>
    <property type="evidence" value="ECO:0007669"/>
    <property type="project" value="UniProtKB-EC"/>
</dbReference>
<comment type="function">
    <text evidence="8">Ribonucleoside-diphosphate reductase holoenzyme provides the precursors necessary for viral DNA synthesis. Allows virus growth in non-dividing cells. Catalyzes the biosynthesis of deoxyribonucleotides from the corresponding ribonucleotides.</text>
</comment>
<dbReference type="PROSITE" id="PS00368">
    <property type="entry name" value="RIBORED_SMALL"/>
    <property type="match status" value="1"/>
</dbReference>
<evidence type="ECO:0000313" key="10">
    <source>
        <dbReference type="EMBL" id="AMM04435.1"/>
    </source>
</evidence>
<evidence type="ECO:0000256" key="5">
    <source>
        <dbReference type="ARBA" id="ARBA00023002"/>
    </source>
</evidence>
<evidence type="ECO:0000256" key="1">
    <source>
        <dbReference type="ARBA" id="ARBA00001962"/>
    </source>
</evidence>
<dbReference type="Gene3D" id="1.10.620.20">
    <property type="entry name" value="Ribonucleotide Reductase, subunit A"/>
    <property type="match status" value="1"/>
</dbReference>
<dbReference type="Proteomes" id="UP000152407">
    <property type="component" value="Segment"/>
</dbReference>
<dbReference type="InterPro" id="IPR000358">
    <property type="entry name" value="RNR_small_fam"/>
</dbReference>
<dbReference type="PANTHER" id="PTHR23409">
    <property type="entry name" value="RIBONUCLEOSIDE-DIPHOSPHATE REDUCTASE SMALL CHAIN"/>
    <property type="match status" value="1"/>
</dbReference>